<dbReference type="Pfam" id="PF13456">
    <property type="entry name" value="RVT_3"/>
    <property type="match status" value="1"/>
</dbReference>
<evidence type="ECO:0000256" key="2">
    <source>
        <dbReference type="PIRSR" id="PIRSR613078-2"/>
    </source>
</evidence>
<name>A0A939PJN8_9ACTN</name>
<dbReference type="GO" id="GO:0004523">
    <property type="term" value="F:RNA-DNA hybrid ribonuclease activity"/>
    <property type="evidence" value="ECO:0007669"/>
    <property type="project" value="InterPro"/>
</dbReference>
<dbReference type="SMART" id="SM00855">
    <property type="entry name" value="PGAM"/>
    <property type="match status" value="1"/>
</dbReference>
<dbReference type="Gene3D" id="3.30.420.10">
    <property type="entry name" value="Ribonuclease H-like superfamily/Ribonuclease H"/>
    <property type="match status" value="1"/>
</dbReference>
<dbReference type="GO" id="GO:0016791">
    <property type="term" value="F:phosphatase activity"/>
    <property type="evidence" value="ECO:0007669"/>
    <property type="project" value="TreeGrafter"/>
</dbReference>
<dbReference type="CDD" id="cd07067">
    <property type="entry name" value="HP_PGM_like"/>
    <property type="match status" value="1"/>
</dbReference>
<feature type="region of interest" description="Disordered" evidence="3">
    <location>
        <begin position="407"/>
        <end position="431"/>
    </location>
</feature>
<feature type="region of interest" description="Disordered" evidence="3">
    <location>
        <begin position="1"/>
        <end position="268"/>
    </location>
</feature>
<dbReference type="InterPro" id="IPR036397">
    <property type="entry name" value="RNaseH_sf"/>
</dbReference>
<feature type="compositionally biased region" description="Basic and acidic residues" evidence="3">
    <location>
        <begin position="64"/>
        <end position="75"/>
    </location>
</feature>
<dbReference type="Proteomes" id="UP000669179">
    <property type="component" value="Unassembled WGS sequence"/>
</dbReference>
<feature type="compositionally biased region" description="Basic and acidic residues" evidence="3">
    <location>
        <begin position="408"/>
        <end position="421"/>
    </location>
</feature>
<dbReference type="GO" id="GO:0003676">
    <property type="term" value="F:nucleic acid binding"/>
    <property type="evidence" value="ECO:0007669"/>
    <property type="project" value="InterPro"/>
</dbReference>
<feature type="compositionally biased region" description="Basic and acidic residues" evidence="3">
    <location>
        <begin position="178"/>
        <end position="190"/>
    </location>
</feature>
<dbReference type="NCBIfam" id="NF005567">
    <property type="entry name" value="PRK07238.1"/>
    <property type="match status" value="1"/>
</dbReference>
<dbReference type="SUPFAM" id="SSF53254">
    <property type="entry name" value="Phosphoglycerate mutase-like"/>
    <property type="match status" value="1"/>
</dbReference>
<feature type="active site" description="Proton donor/acceptor" evidence="1">
    <location>
        <position position="519"/>
    </location>
</feature>
<evidence type="ECO:0000313" key="5">
    <source>
        <dbReference type="EMBL" id="MBO2453885.1"/>
    </source>
</evidence>
<feature type="compositionally biased region" description="Basic and acidic residues" evidence="3">
    <location>
        <begin position="102"/>
        <end position="111"/>
    </location>
</feature>
<dbReference type="AlphaFoldDB" id="A0A939PJN8"/>
<dbReference type="InterPro" id="IPR013078">
    <property type="entry name" value="His_Pase_superF_clade-1"/>
</dbReference>
<dbReference type="InterPro" id="IPR050275">
    <property type="entry name" value="PGM_Phosphatase"/>
</dbReference>
<dbReference type="Pfam" id="PF00300">
    <property type="entry name" value="His_Phos_1"/>
    <property type="match status" value="1"/>
</dbReference>
<feature type="active site" description="Tele-phosphohistidine intermediate" evidence="1">
    <location>
        <position position="446"/>
    </location>
</feature>
<dbReference type="CDD" id="cd09279">
    <property type="entry name" value="RNase_HI_like"/>
    <property type="match status" value="1"/>
</dbReference>
<dbReference type="InterPro" id="IPR012337">
    <property type="entry name" value="RNaseH-like_sf"/>
</dbReference>
<feature type="binding site" evidence="2">
    <location>
        <position position="495"/>
    </location>
    <ligand>
        <name>substrate</name>
    </ligand>
</feature>
<gene>
    <name evidence="5" type="ORF">J4573_42820</name>
</gene>
<evidence type="ECO:0000256" key="3">
    <source>
        <dbReference type="SAM" id="MobiDB-lite"/>
    </source>
</evidence>
<dbReference type="EMBL" id="JAGEOJ010000023">
    <property type="protein sequence ID" value="MBO2453885.1"/>
    <property type="molecule type" value="Genomic_DNA"/>
</dbReference>
<comment type="caution">
    <text evidence="5">The sequence shown here is derived from an EMBL/GenBank/DDBJ whole genome shotgun (WGS) entry which is preliminary data.</text>
</comment>
<dbReference type="PANTHER" id="PTHR48100">
    <property type="entry name" value="BROAD-SPECIFICITY PHOSPHATASE YOR283W-RELATED"/>
    <property type="match status" value="1"/>
</dbReference>
<evidence type="ECO:0000259" key="4">
    <source>
        <dbReference type="PROSITE" id="PS50879"/>
    </source>
</evidence>
<sequence>MSRHGCPRSSPTRGACITKEQCESRTGSPAAPDRPAGARHLARPPRPPPPHAAGTGRARPARGPQDRAARRDRVRRDRGRRPGPGAEEGRAGRRPGPHPRRPRPEAARLRPGDLGQGPRQPAGRDRLAATPPVRPRGGRAGDHGAPRGGRGQGQRAEDRAGELREGVRRRRGPPRRGPAADRRRVGDDHHGAHRRRQGRAGRPAGAVREAARPVRRRRRGQALPRRVPGLPPGSQHRRPEPDPRRRGRRGHPLRGVPPHPHPYAGIGPLGVAGRKLVVEADGGSRGNPGPAGYGALVRDALTGEVLAEVAESIGHATNNVAEYRGLIAGLRAAAGIDSSARVEVRMDSKLVVEQMSGRWKIKHPDMIPLALEARELASALGSVTYGWIPRNRNAHADRLANEAMDAAARGEDWSRTAEPQDPKPAPAPAAWSGAAMKPTRTLLLRHGETTMSVEGRWAGIGPVQLTENGLAQARAAAVALKDRDIDAIVTSPLARCKATAAEIAATTGAEVRVEDGLRETDFGDWEGHTYREVMERWPAENQAWLSDPSVAPPNGESFLAVQRRVRTALDKLKVRHRHQTVLVVSHVTPIKLLVVEALGAPMSALYRMHLNVSSLSSIDWYDDGAATLRAFNDTNHLS</sequence>
<dbReference type="PROSITE" id="PS50879">
    <property type="entry name" value="RNASE_H_1"/>
    <property type="match status" value="1"/>
</dbReference>
<organism evidence="5 6">
    <name type="scientific">Actinomadura barringtoniae</name>
    <dbReference type="NCBI Taxonomy" id="1427535"/>
    <lineage>
        <taxon>Bacteria</taxon>
        <taxon>Bacillati</taxon>
        <taxon>Actinomycetota</taxon>
        <taxon>Actinomycetes</taxon>
        <taxon>Streptosporangiales</taxon>
        <taxon>Thermomonosporaceae</taxon>
        <taxon>Actinomadura</taxon>
    </lineage>
</organism>
<feature type="compositionally biased region" description="Basic residues" evidence="3">
    <location>
        <begin position="92"/>
        <end position="101"/>
    </location>
</feature>
<dbReference type="GO" id="GO:0005737">
    <property type="term" value="C:cytoplasm"/>
    <property type="evidence" value="ECO:0007669"/>
    <property type="project" value="TreeGrafter"/>
</dbReference>
<dbReference type="InterPro" id="IPR002156">
    <property type="entry name" value="RNaseH_domain"/>
</dbReference>
<evidence type="ECO:0000256" key="1">
    <source>
        <dbReference type="PIRSR" id="PIRSR613078-1"/>
    </source>
</evidence>
<feature type="compositionally biased region" description="Low complexity" evidence="3">
    <location>
        <begin position="52"/>
        <end position="63"/>
    </location>
</feature>
<dbReference type="Gene3D" id="3.40.50.1240">
    <property type="entry name" value="Phosphoglycerate mutase-like"/>
    <property type="match status" value="1"/>
</dbReference>
<feature type="compositionally biased region" description="Basic and acidic residues" evidence="3">
    <location>
        <begin position="155"/>
        <end position="166"/>
    </location>
</feature>
<feature type="domain" description="RNase H type-1" evidence="4">
    <location>
        <begin position="272"/>
        <end position="413"/>
    </location>
</feature>
<reference evidence="5" key="1">
    <citation type="submission" date="2021-03" db="EMBL/GenBank/DDBJ databases">
        <authorList>
            <person name="Kanchanasin P."/>
            <person name="Saeng-In P."/>
            <person name="Phongsopitanun W."/>
            <person name="Yuki M."/>
            <person name="Kudo T."/>
            <person name="Ohkuma M."/>
            <person name="Tanasupawat S."/>
        </authorList>
    </citation>
    <scope>NUCLEOTIDE SEQUENCE</scope>
    <source>
        <strain evidence="5">GKU 128</strain>
    </source>
</reference>
<protein>
    <submittedName>
        <fullName evidence="5">Bifunctional RNase H/acid phosphatase</fullName>
    </submittedName>
</protein>
<evidence type="ECO:0000313" key="6">
    <source>
        <dbReference type="Proteomes" id="UP000669179"/>
    </source>
</evidence>
<dbReference type="SUPFAM" id="SSF53098">
    <property type="entry name" value="Ribonuclease H-like"/>
    <property type="match status" value="1"/>
</dbReference>
<proteinExistence type="predicted"/>
<dbReference type="PANTHER" id="PTHR48100:SF62">
    <property type="entry name" value="GLUCOSYL-3-PHOSPHOGLYCERATE PHOSPHATASE"/>
    <property type="match status" value="1"/>
</dbReference>
<keyword evidence="6" id="KW-1185">Reference proteome</keyword>
<accession>A0A939PJN8</accession>
<dbReference type="InterPro" id="IPR029033">
    <property type="entry name" value="His_PPase_superfam"/>
</dbReference>